<comment type="subcellular location">
    <subcellularLocation>
        <location evidence="2">Endosome membrane</location>
        <topology evidence="2">Peripheral membrane protein</topology>
    </subcellularLocation>
    <subcellularLocation>
        <location evidence="1">Late endosome membrane</location>
    </subcellularLocation>
    <subcellularLocation>
        <location evidence="3">Lysosome membrane</location>
        <topology evidence="3">Peripheral membrane protein</topology>
        <orientation evidence="3">Cytoplasmic side</orientation>
    </subcellularLocation>
</comment>
<organism evidence="9">
    <name type="scientific">Arion vulgaris</name>
    <dbReference type="NCBI Taxonomy" id="1028688"/>
    <lineage>
        <taxon>Eukaryota</taxon>
        <taxon>Metazoa</taxon>
        <taxon>Spiralia</taxon>
        <taxon>Lophotrochozoa</taxon>
        <taxon>Mollusca</taxon>
        <taxon>Gastropoda</taxon>
        <taxon>Heterobranchia</taxon>
        <taxon>Euthyneura</taxon>
        <taxon>Panpulmonata</taxon>
        <taxon>Eupulmonata</taxon>
        <taxon>Stylommatophora</taxon>
        <taxon>Helicina</taxon>
        <taxon>Arionoidea</taxon>
        <taxon>Arionidae</taxon>
        <taxon>Arion</taxon>
    </lineage>
</organism>
<feature type="non-terminal residue" evidence="9">
    <location>
        <position position="1"/>
    </location>
</feature>
<evidence type="ECO:0000256" key="3">
    <source>
        <dbReference type="ARBA" id="ARBA00004630"/>
    </source>
</evidence>
<dbReference type="PANTHER" id="PTHR23292:SF6">
    <property type="entry name" value="FI16602P1-RELATED"/>
    <property type="match status" value="1"/>
</dbReference>
<evidence type="ECO:0000256" key="4">
    <source>
        <dbReference type="ARBA" id="ARBA00005975"/>
    </source>
</evidence>
<dbReference type="SMART" id="SM00714">
    <property type="entry name" value="LITAF"/>
    <property type="match status" value="1"/>
</dbReference>
<dbReference type="GO" id="GO:0031902">
    <property type="term" value="C:late endosome membrane"/>
    <property type="evidence" value="ECO:0007669"/>
    <property type="project" value="UniProtKB-SubCell"/>
</dbReference>
<dbReference type="PROSITE" id="PS51837">
    <property type="entry name" value="LITAF"/>
    <property type="match status" value="1"/>
</dbReference>
<evidence type="ECO:0000256" key="5">
    <source>
        <dbReference type="ARBA" id="ARBA00022723"/>
    </source>
</evidence>
<comment type="similarity">
    <text evidence="4">Belongs to the CDIP1/LITAF family.</text>
</comment>
<dbReference type="Pfam" id="PF10601">
    <property type="entry name" value="zf-LITAF-like"/>
    <property type="match status" value="1"/>
</dbReference>
<evidence type="ECO:0000259" key="8">
    <source>
        <dbReference type="PROSITE" id="PS51837"/>
    </source>
</evidence>
<evidence type="ECO:0000256" key="1">
    <source>
        <dbReference type="ARBA" id="ARBA00004414"/>
    </source>
</evidence>
<evidence type="ECO:0000256" key="7">
    <source>
        <dbReference type="ARBA" id="ARBA00023136"/>
    </source>
</evidence>
<name>A0A0B7ANU8_9EUPU</name>
<evidence type="ECO:0000256" key="6">
    <source>
        <dbReference type="ARBA" id="ARBA00022833"/>
    </source>
</evidence>
<dbReference type="PANTHER" id="PTHR23292">
    <property type="entry name" value="LIPOPOLYSACCHARIDE-INDUCED TUMOR NECROSIS FACTOR-ALPHA FACTOR"/>
    <property type="match status" value="1"/>
</dbReference>
<dbReference type="AlphaFoldDB" id="A0A0B7ANU8"/>
<keyword evidence="5" id="KW-0479">Metal-binding</keyword>
<keyword evidence="7" id="KW-0472">Membrane</keyword>
<sequence length="180" mass="19609">ICYLISAAVNDRRIWNLAIVIAAEFTRTMSKEQAANAPPYLDGSPYPPPSNAYPPQYVAGQGPQGYPAGYPNQPAVHYGQQPNQAGYSHGTTVVVAQPTVAFVQVFRDSPVHTNCPHCRAEIVTATQFETGTFTWVICCVLWFVGCGLGCCLIPFCVDGCKDVIHACPNCHQQIGRFSRM</sequence>
<feature type="domain" description="LITAF" evidence="8">
    <location>
        <begin position="91"/>
        <end position="179"/>
    </location>
</feature>
<proteinExistence type="inferred from homology"/>
<protein>
    <recommendedName>
        <fullName evidence="8">LITAF domain-containing protein</fullName>
    </recommendedName>
</protein>
<reference evidence="9" key="1">
    <citation type="submission" date="2014-12" db="EMBL/GenBank/DDBJ databases">
        <title>Insight into the proteome of Arion vulgaris.</title>
        <authorList>
            <person name="Aradska J."/>
            <person name="Bulat T."/>
            <person name="Smidak R."/>
            <person name="Sarate P."/>
            <person name="Gangsoo J."/>
            <person name="Sialana F."/>
            <person name="Bilban M."/>
            <person name="Lubec G."/>
        </authorList>
    </citation>
    <scope>NUCLEOTIDE SEQUENCE</scope>
    <source>
        <tissue evidence="9">Skin</tissue>
    </source>
</reference>
<dbReference type="EMBL" id="HACG01034720">
    <property type="protein sequence ID" value="CEK81585.1"/>
    <property type="molecule type" value="Transcribed_RNA"/>
</dbReference>
<gene>
    <name evidence="9" type="primary">ORF126800</name>
</gene>
<dbReference type="InterPro" id="IPR006629">
    <property type="entry name" value="LITAF"/>
</dbReference>
<accession>A0A0B7ANU8</accession>
<evidence type="ECO:0000256" key="2">
    <source>
        <dbReference type="ARBA" id="ARBA00004481"/>
    </source>
</evidence>
<dbReference type="InterPro" id="IPR037519">
    <property type="entry name" value="LITAF_fam"/>
</dbReference>
<dbReference type="GO" id="GO:0008270">
    <property type="term" value="F:zinc ion binding"/>
    <property type="evidence" value="ECO:0007669"/>
    <property type="project" value="TreeGrafter"/>
</dbReference>
<dbReference type="GO" id="GO:0005765">
    <property type="term" value="C:lysosomal membrane"/>
    <property type="evidence" value="ECO:0007669"/>
    <property type="project" value="UniProtKB-SubCell"/>
</dbReference>
<keyword evidence="6" id="KW-0862">Zinc</keyword>
<evidence type="ECO:0000313" key="9">
    <source>
        <dbReference type="EMBL" id="CEK81585.1"/>
    </source>
</evidence>